<protein>
    <submittedName>
        <fullName evidence="1">Uncharacterized protein</fullName>
    </submittedName>
</protein>
<gene>
    <name evidence="1" type="ORF">BCR44DRAFT_62860</name>
</gene>
<dbReference type="Proteomes" id="UP000193411">
    <property type="component" value="Unassembled WGS sequence"/>
</dbReference>
<name>A0A1Y2H6E6_9FUNG</name>
<evidence type="ECO:0000313" key="2">
    <source>
        <dbReference type="Proteomes" id="UP000193411"/>
    </source>
</evidence>
<keyword evidence="2" id="KW-1185">Reference proteome</keyword>
<dbReference type="AlphaFoldDB" id="A0A1Y2H6E6"/>
<dbReference type="EMBL" id="MCFL01000104">
    <property type="protein sequence ID" value="ORZ30099.1"/>
    <property type="molecule type" value="Genomic_DNA"/>
</dbReference>
<accession>A0A1Y2H6E6</accession>
<organism evidence="1 2">
    <name type="scientific">Catenaria anguillulae PL171</name>
    <dbReference type="NCBI Taxonomy" id="765915"/>
    <lineage>
        <taxon>Eukaryota</taxon>
        <taxon>Fungi</taxon>
        <taxon>Fungi incertae sedis</taxon>
        <taxon>Blastocladiomycota</taxon>
        <taxon>Blastocladiomycetes</taxon>
        <taxon>Blastocladiales</taxon>
        <taxon>Catenariaceae</taxon>
        <taxon>Catenaria</taxon>
    </lineage>
</organism>
<sequence length="244" mass="27919">MVFISEWLPVLHSDVARPHLQASLHEKAAMQYARTLKVERDLADFRLVMDRAELAMRSHADITRKQVQLTRFLAKVNVHKPDVESYENVKMKAAILPNLWEIFFSMPFDSDNEAHRVLLELFKTEYASAVSAVKAEIVRTAKKATESPTKYAAILHRVANRITNQAEVDRAALIRYMVVELNPMVDGIGELRGLVNKDQWTRVDSALAFLANSPQAAIILRNLRCWHRLRFDTATFYQESLVSS</sequence>
<evidence type="ECO:0000313" key="1">
    <source>
        <dbReference type="EMBL" id="ORZ30099.1"/>
    </source>
</evidence>
<comment type="caution">
    <text evidence="1">The sequence shown here is derived from an EMBL/GenBank/DDBJ whole genome shotgun (WGS) entry which is preliminary data.</text>
</comment>
<reference evidence="1 2" key="1">
    <citation type="submission" date="2016-07" db="EMBL/GenBank/DDBJ databases">
        <title>Pervasive Adenine N6-methylation of Active Genes in Fungi.</title>
        <authorList>
            <consortium name="DOE Joint Genome Institute"/>
            <person name="Mondo S.J."/>
            <person name="Dannebaum R.O."/>
            <person name="Kuo R.C."/>
            <person name="Labutti K."/>
            <person name="Haridas S."/>
            <person name="Kuo A."/>
            <person name="Salamov A."/>
            <person name="Ahrendt S.R."/>
            <person name="Lipzen A."/>
            <person name="Sullivan W."/>
            <person name="Andreopoulos W.B."/>
            <person name="Clum A."/>
            <person name="Lindquist E."/>
            <person name="Daum C."/>
            <person name="Ramamoorthy G.K."/>
            <person name="Gryganskyi A."/>
            <person name="Culley D."/>
            <person name="Magnuson J.K."/>
            <person name="James T.Y."/>
            <person name="O'Malley M.A."/>
            <person name="Stajich J.E."/>
            <person name="Spatafora J.W."/>
            <person name="Visel A."/>
            <person name="Grigoriev I.V."/>
        </authorList>
    </citation>
    <scope>NUCLEOTIDE SEQUENCE [LARGE SCALE GENOMIC DNA]</scope>
    <source>
        <strain evidence="1 2">PL171</strain>
    </source>
</reference>
<proteinExistence type="predicted"/>